<dbReference type="EMBL" id="JACEEZ010014637">
    <property type="protein sequence ID" value="KAG0719362.1"/>
    <property type="molecule type" value="Genomic_DNA"/>
</dbReference>
<comment type="caution">
    <text evidence="1">The sequence shown here is derived from an EMBL/GenBank/DDBJ whole genome shotgun (WGS) entry which is preliminary data.</text>
</comment>
<dbReference type="Proteomes" id="UP000770661">
    <property type="component" value="Unassembled WGS sequence"/>
</dbReference>
<evidence type="ECO:0000313" key="1">
    <source>
        <dbReference type="EMBL" id="KAG0719362.1"/>
    </source>
</evidence>
<protein>
    <submittedName>
        <fullName evidence="1">Uncharacterized protein</fullName>
    </submittedName>
</protein>
<dbReference type="OrthoDB" id="7480422at2759"/>
<dbReference type="AlphaFoldDB" id="A0A8J4Y2K0"/>
<evidence type="ECO:0000313" key="2">
    <source>
        <dbReference type="Proteomes" id="UP000770661"/>
    </source>
</evidence>
<organism evidence="1 2">
    <name type="scientific">Chionoecetes opilio</name>
    <name type="common">Atlantic snow crab</name>
    <name type="synonym">Cancer opilio</name>
    <dbReference type="NCBI Taxonomy" id="41210"/>
    <lineage>
        <taxon>Eukaryota</taxon>
        <taxon>Metazoa</taxon>
        <taxon>Ecdysozoa</taxon>
        <taxon>Arthropoda</taxon>
        <taxon>Crustacea</taxon>
        <taxon>Multicrustacea</taxon>
        <taxon>Malacostraca</taxon>
        <taxon>Eumalacostraca</taxon>
        <taxon>Eucarida</taxon>
        <taxon>Decapoda</taxon>
        <taxon>Pleocyemata</taxon>
        <taxon>Brachyura</taxon>
        <taxon>Eubrachyura</taxon>
        <taxon>Majoidea</taxon>
        <taxon>Majidae</taxon>
        <taxon>Chionoecetes</taxon>
    </lineage>
</organism>
<proteinExistence type="predicted"/>
<accession>A0A8J4Y2K0</accession>
<gene>
    <name evidence="1" type="ORF">GWK47_007296</name>
</gene>
<keyword evidence="2" id="KW-1185">Reference proteome</keyword>
<reference evidence="1" key="1">
    <citation type="submission" date="2020-07" db="EMBL/GenBank/DDBJ databases">
        <title>The High-quality genome of the commercially important snow crab, Chionoecetes opilio.</title>
        <authorList>
            <person name="Jeong J.-H."/>
            <person name="Ryu S."/>
        </authorList>
    </citation>
    <scope>NUCLEOTIDE SEQUENCE</scope>
    <source>
        <strain evidence="1">MADBK_172401_WGS</strain>
        <tissue evidence="1">Digestive gland</tissue>
    </source>
</reference>
<name>A0A8J4Y2K0_CHIOP</name>
<sequence length="142" mass="16150">MEYSLLAWFSYLGLLDRVQARTQRLTRLKAPGATAQILQPLQQRCDVGGICVMYKAHMMQLLQLAALRLNPRAPPSHATHAAHNIDLQVTVPFVRTKHYLRSFPPRYGRLWNILVRQTDLHLTTSLHVFISAVNVSLQAQPT</sequence>